<comment type="caution">
    <text evidence="2">The sequence shown here is derived from an EMBL/GenBank/DDBJ whole genome shotgun (WGS) entry which is preliminary data.</text>
</comment>
<protein>
    <submittedName>
        <fullName evidence="2">Uncharacterized protein</fullName>
    </submittedName>
</protein>
<feature type="region of interest" description="Disordered" evidence="1">
    <location>
        <begin position="1"/>
        <end position="30"/>
    </location>
</feature>
<evidence type="ECO:0000313" key="2">
    <source>
        <dbReference type="EMBL" id="GIY88335.1"/>
    </source>
</evidence>
<accession>A0AAV4X2V5</accession>
<dbReference type="EMBL" id="BPLR01017053">
    <property type="protein sequence ID" value="GIY88335.1"/>
    <property type="molecule type" value="Genomic_DNA"/>
</dbReference>
<keyword evidence="3" id="KW-1185">Reference proteome</keyword>
<dbReference type="Proteomes" id="UP001054945">
    <property type="component" value="Unassembled WGS sequence"/>
</dbReference>
<dbReference type="AlphaFoldDB" id="A0AAV4X2V5"/>
<reference evidence="2 3" key="1">
    <citation type="submission" date="2021-06" db="EMBL/GenBank/DDBJ databases">
        <title>Caerostris extrusa draft genome.</title>
        <authorList>
            <person name="Kono N."/>
            <person name="Arakawa K."/>
        </authorList>
    </citation>
    <scope>NUCLEOTIDE SEQUENCE [LARGE SCALE GENOMIC DNA]</scope>
</reference>
<feature type="compositionally biased region" description="Basic residues" evidence="1">
    <location>
        <begin position="7"/>
        <end position="20"/>
    </location>
</feature>
<proteinExistence type="predicted"/>
<organism evidence="2 3">
    <name type="scientific">Caerostris extrusa</name>
    <name type="common">Bark spider</name>
    <name type="synonym">Caerostris bankana</name>
    <dbReference type="NCBI Taxonomy" id="172846"/>
    <lineage>
        <taxon>Eukaryota</taxon>
        <taxon>Metazoa</taxon>
        <taxon>Ecdysozoa</taxon>
        <taxon>Arthropoda</taxon>
        <taxon>Chelicerata</taxon>
        <taxon>Arachnida</taxon>
        <taxon>Araneae</taxon>
        <taxon>Araneomorphae</taxon>
        <taxon>Entelegynae</taxon>
        <taxon>Araneoidea</taxon>
        <taxon>Araneidae</taxon>
        <taxon>Caerostris</taxon>
    </lineage>
</organism>
<sequence length="131" mass="15250">MLESKDKNRKKNHRSHKKHAAQIDSPQNLKRSAEEMFKDNDSAFPSLLNIFHKDDNDSHKPENYVAAVKESCPDSNCIGKDSLFLSLHEVRESPKKMDEKINEKSKKLMNHINNEEFTDSVLSSNIKRKWK</sequence>
<name>A0AAV4X2V5_CAEEX</name>
<gene>
    <name evidence="2" type="ORF">CEXT_577641</name>
</gene>
<evidence type="ECO:0000256" key="1">
    <source>
        <dbReference type="SAM" id="MobiDB-lite"/>
    </source>
</evidence>
<evidence type="ECO:0000313" key="3">
    <source>
        <dbReference type="Proteomes" id="UP001054945"/>
    </source>
</evidence>